<comment type="caution">
    <text evidence="1">The sequence shown here is derived from an EMBL/GenBank/DDBJ whole genome shotgun (WGS) entry which is preliminary data.</text>
</comment>
<name>A0A0G0ZID2_9BACT</name>
<reference evidence="1" key="1">
    <citation type="journal article" date="2015" name="Nature">
        <title>rRNA introns, odd ribosomes, and small enigmatic genomes across a large radiation of phyla.</title>
        <authorList>
            <person name="Brown C.T."/>
            <person name="Hug L.A."/>
            <person name="Thomas B.C."/>
            <person name="Sharon I."/>
            <person name="Castelle C.J."/>
            <person name="Singh A."/>
            <person name="Wilkins M.J."/>
            <person name="Williams K.H."/>
            <person name="Banfield J.F."/>
        </authorList>
    </citation>
    <scope>NUCLEOTIDE SEQUENCE [LARGE SCALE GENOMIC DNA]</scope>
</reference>
<proteinExistence type="predicted"/>
<sequence length="112" mass="12880">MEVCLWFFDYYPVRLFYIFLSCRESLVTLNYETDRRQVFLGTLAERGLARAEEIFSTKLSVVPKTAGEGKFRNSQLVRKIGENAHKSRAFYGLGQFALVKRANARSSFGHDS</sequence>
<evidence type="ECO:0000313" key="2">
    <source>
        <dbReference type="Proteomes" id="UP000034036"/>
    </source>
</evidence>
<dbReference type="EMBL" id="LCDF01000008">
    <property type="protein sequence ID" value="KKS48512.1"/>
    <property type="molecule type" value="Genomic_DNA"/>
</dbReference>
<evidence type="ECO:0000313" key="1">
    <source>
        <dbReference type="EMBL" id="KKS48512.1"/>
    </source>
</evidence>
<accession>A0A0G0ZID2</accession>
<dbReference type="AlphaFoldDB" id="A0A0G0ZID2"/>
<dbReference type="Proteomes" id="UP000034036">
    <property type="component" value="Unassembled WGS sequence"/>
</dbReference>
<organism evidence="1 2">
    <name type="scientific">Candidatus Giovannonibacteria bacterium GW2011_GWF2_42_19</name>
    <dbReference type="NCBI Taxonomy" id="1618659"/>
    <lineage>
        <taxon>Bacteria</taxon>
        <taxon>Candidatus Giovannoniibacteriota</taxon>
    </lineage>
</organism>
<gene>
    <name evidence="1" type="ORF">UV11_C0008G0051</name>
</gene>
<protein>
    <submittedName>
        <fullName evidence="1">Uncharacterized protein</fullName>
    </submittedName>
</protein>